<feature type="binding site" evidence="7">
    <location>
        <position position="34"/>
    </location>
    <ligand>
        <name>1D-myo-inositol 3-phosphate</name>
        <dbReference type="ChEBI" id="CHEBI:58401"/>
    </ligand>
</feature>
<comment type="subunit">
    <text evidence="7">Homodimer.</text>
</comment>
<comment type="caution">
    <text evidence="10">The sequence shown here is derived from an EMBL/GenBank/DDBJ whole genome shotgun (WGS) entry which is preliminary data.</text>
</comment>
<dbReference type="PANTHER" id="PTHR12526:SF510">
    <property type="entry name" value="D-INOSITOL 3-PHOSPHATE GLYCOSYLTRANSFERASE"/>
    <property type="match status" value="1"/>
</dbReference>
<keyword evidence="11" id="KW-1185">Reference proteome</keyword>
<feature type="binding site" evidence="7">
    <location>
        <position position="103"/>
    </location>
    <ligand>
        <name>1D-myo-inositol 3-phosphate</name>
        <dbReference type="ChEBI" id="CHEBI:58401"/>
    </ligand>
</feature>
<evidence type="ECO:0000256" key="5">
    <source>
        <dbReference type="ARBA" id="ARBA00022842"/>
    </source>
</evidence>
<dbReference type="InterPro" id="IPR001296">
    <property type="entry name" value="Glyco_trans_1"/>
</dbReference>
<dbReference type="GO" id="GO:0000287">
    <property type="term" value="F:magnesium ion binding"/>
    <property type="evidence" value="ECO:0007669"/>
    <property type="project" value="UniProtKB-UniRule"/>
</dbReference>
<evidence type="ECO:0000313" key="11">
    <source>
        <dbReference type="Proteomes" id="UP000661858"/>
    </source>
</evidence>
<evidence type="ECO:0000256" key="2">
    <source>
        <dbReference type="ARBA" id="ARBA00022676"/>
    </source>
</evidence>
<evidence type="ECO:0000256" key="4">
    <source>
        <dbReference type="ARBA" id="ARBA00022723"/>
    </source>
</evidence>
<dbReference type="Proteomes" id="UP000661858">
    <property type="component" value="Unassembled WGS sequence"/>
</dbReference>
<feature type="binding site" evidence="7">
    <location>
        <position position="354"/>
    </location>
    <ligand>
        <name>UDP-N-acetyl-alpha-D-glucosamine</name>
        <dbReference type="ChEBI" id="CHEBI:57705"/>
    </ligand>
</feature>
<feature type="binding site" evidence="7">
    <location>
        <position position="344"/>
    </location>
    <ligand>
        <name>Mg(2+)</name>
        <dbReference type="ChEBI" id="CHEBI:18420"/>
    </ligand>
</feature>
<dbReference type="CDD" id="cd03800">
    <property type="entry name" value="GT4_sucrose_synthase"/>
    <property type="match status" value="1"/>
</dbReference>
<keyword evidence="5 7" id="KW-0460">Magnesium</keyword>
<protein>
    <recommendedName>
        <fullName evidence="7">D-inositol-3-phosphate glycosyltransferase</fullName>
        <ecNumber evidence="7">2.4.1.250</ecNumber>
    </recommendedName>
    <alternativeName>
        <fullName evidence="7">N-acetylglucosamine-inositol-phosphate N-acetylglucosaminyltransferase</fullName>
        <shortName evidence="7">GlcNAc-Ins-P N-acetylglucosaminyltransferase</shortName>
    </alternativeName>
</protein>
<feature type="binding site" evidence="7">
    <location>
        <position position="271"/>
    </location>
    <ligand>
        <name>UDP-N-acetyl-alpha-D-glucosamine</name>
        <dbReference type="ChEBI" id="CHEBI:57705"/>
    </ligand>
</feature>
<evidence type="ECO:0000256" key="3">
    <source>
        <dbReference type="ARBA" id="ARBA00022679"/>
    </source>
</evidence>
<evidence type="ECO:0000256" key="7">
    <source>
        <dbReference type="HAMAP-Rule" id="MF_01695"/>
    </source>
</evidence>
<feature type="binding site" evidence="7">
    <location>
        <position position="341"/>
    </location>
    <ligand>
        <name>Mg(2+)</name>
        <dbReference type="ChEBI" id="CHEBI:18420"/>
    </ligand>
</feature>
<dbReference type="GO" id="GO:0008375">
    <property type="term" value="F:acetylglucosaminyltransferase activity"/>
    <property type="evidence" value="ECO:0007669"/>
    <property type="project" value="UniProtKB-UniRule"/>
</dbReference>
<dbReference type="NCBIfam" id="TIGR03449">
    <property type="entry name" value="mycothiol_MshA"/>
    <property type="match status" value="1"/>
</dbReference>
<feature type="binding site" evidence="7">
    <location>
        <position position="266"/>
    </location>
    <ligand>
        <name>UDP-N-acetyl-alpha-D-glucosamine</name>
        <dbReference type="ChEBI" id="CHEBI:57705"/>
    </ligand>
</feature>
<gene>
    <name evidence="7 10" type="primary">mshA</name>
    <name evidence="10" type="ORF">JK359_07325</name>
</gene>
<dbReference type="EC" id="2.4.1.250" evidence="7"/>
<evidence type="ECO:0000259" key="8">
    <source>
        <dbReference type="Pfam" id="PF00534"/>
    </source>
</evidence>
<feature type="binding site" evidence="7">
    <location>
        <position position="342"/>
    </location>
    <ligand>
        <name>Mg(2+)</name>
        <dbReference type="ChEBI" id="CHEBI:18420"/>
    </ligand>
</feature>
<dbReference type="SUPFAM" id="SSF53756">
    <property type="entry name" value="UDP-Glycosyltransferase/glycogen phosphorylase"/>
    <property type="match status" value="1"/>
</dbReference>
<reference evidence="10" key="1">
    <citation type="submission" date="2021-01" db="EMBL/GenBank/DDBJ databases">
        <title>WGS of actinomycetes isolated from Thailand.</title>
        <authorList>
            <person name="Thawai C."/>
        </authorList>
    </citation>
    <scope>NUCLEOTIDE SEQUENCE</scope>
    <source>
        <strain evidence="10">RCU-197</strain>
    </source>
</reference>
<feature type="binding site" evidence="7">
    <location>
        <position position="48"/>
    </location>
    <ligand>
        <name>UDP-N-acetyl-alpha-D-glucosamine</name>
        <dbReference type="ChEBI" id="CHEBI:57705"/>
    </ligand>
</feature>
<keyword evidence="2 7" id="KW-0328">Glycosyltransferase</keyword>
<comment type="function">
    <text evidence="7">Catalyzes the transfer of a N-acetyl-glucosamine moiety to 1D-myo-inositol 3-phosphate to produce 1D-myo-inositol 2-acetamido-2-deoxy-glucopyranoside 3-phosphate in the mycothiol biosynthesis pathway.</text>
</comment>
<evidence type="ECO:0000259" key="9">
    <source>
        <dbReference type="Pfam" id="PF13579"/>
    </source>
</evidence>
<feature type="domain" description="Glycosyl transferase family 1" evidence="8">
    <location>
        <begin position="247"/>
        <end position="421"/>
    </location>
</feature>
<organism evidence="10 11">
    <name type="scientific">Streptomyces actinomycinicus</name>
    <dbReference type="NCBI Taxonomy" id="1695166"/>
    <lineage>
        <taxon>Bacteria</taxon>
        <taxon>Bacillati</taxon>
        <taxon>Actinomycetota</taxon>
        <taxon>Actinomycetes</taxon>
        <taxon>Kitasatosporales</taxon>
        <taxon>Streptomycetaceae</taxon>
        <taxon>Streptomyces</taxon>
    </lineage>
</organism>
<feature type="binding site" evidence="7">
    <location>
        <position position="332"/>
    </location>
    <ligand>
        <name>UDP-N-acetyl-alpha-D-glucosamine</name>
        <dbReference type="ChEBI" id="CHEBI:57705"/>
    </ligand>
</feature>
<dbReference type="HAMAP" id="MF_01695">
    <property type="entry name" value="MshA"/>
    <property type="match status" value="1"/>
</dbReference>
<dbReference type="PANTHER" id="PTHR12526">
    <property type="entry name" value="GLYCOSYLTRANSFERASE"/>
    <property type="match status" value="1"/>
</dbReference>
<keyword evidence="4 7" id="KW-0479">Metal-binding</keyword>
<feature type="binding site" evidence="7">
    <location>
        <position position="180"/>
    </location>
    <ligand>
        <name>1D-myo-inositol 3-phosphate</name>
        <dbReference type="ChEBI" id="CHEBI:58401"/>
    </ligand>
</feature>
<name>A0A937EGT8_9ACTN</name>
<evidence type="ECO:0000313" key="10">
    <source>
        <dbReference type="EMBL" id="MBL1081794.1"/>
    </source>
</evidence>
<feature type="binding site" evidence="7">
    <location>
        <position position="136"/>
    </location>
    <ligand>
        <name>1D-myo-inositol 3-phosphate</name>
        <dbReference type="ChEBI" id="CHEBI:58401"/>
    </ligand>
</feature>
<feature type="binding site" evidence="7">
    <location>
        <position position="362"/>
    </location>
    <ligand>
        <name>UDP-N-acetyl-alpha-D-glucosamine</name>
        <dbReference type="ChEBI" id="CHEBI:57705"/>
    </ligand>
</feature>
<dbReference type="InterPro" id="IPR028098">
    <property type="entry name" value="Glyco_trans_4-like_N"/>
</dbReference>
<dbReference type="GO" id="GO:0010125">
    <property type="term" value="P:mycothiol biosynthetic process"/>
    <property type="evidence" value="ECO:0007669"/>
    <property type="project" value="UniProtKB-UniRule"/>
</dbReference>
<dbReference type="InterPro" id="IPR017814">
    <property type="entry name" value="Mycothiol_biosynthesis_MshA"/>
</dbReference>
<proteinExistence type="inferred from homology"/>
<dbReference type="Gene3D" id="3.40.50.2000">
    <property type="entry name" value="Glycogen Phosphorylase B"/>
    <property type="match status" value="2"/>
</dbReference>
<comment type="catalytic activity">
    <reaction evidence="6 7">
        <text>1D-myo-inositol 3-phosphate + UDP-N-acetyl-alpha-D-glucosamine = 1D-myo-inositol 2-acetamido-2-deoxy-alpha-D-glucopyranoside 3-phosphate + UDP + H(+)</text>
        <dbReference type="Rhea" id="RHEA:26188"/>
        <dbReference type="ChEBI" id="CHEBI:15378"/>
        <dbReference type="ChEBI" id="CHEBI:57705"/>
        <dbReference type="ChEBI" id="CHEBI:58223"/>
        <dbReference type="ChEBI" id="CHEBI:58401"/>
        <dbReference type="ChEBI" id="CHEBI:58892"/>
        <dbReference type="EC" id="2.4.1.250"/>
    </reaction>
</comment>
<comment type="similarity">
    <text evidence="1 7">Belongs to the glycosyltransferase group 1 family. MshA subfamily.</text>
</comment>
<feature type="domain" description="Glycosyltransferase subfamily 4-like N-terminal" evidence="9">
    <location>
        <begin position="47"/>
        <end position="222"/>
    </location>
</feature>
<dbReference type="RefSeq" id="WP_201833015.1">
    <property type="nucleotide sequence ID" value="NZ_JAERRK010000003.1"/>
</dbReference>
<feature type="binding site" evidence="7">
    <location>
        <begin position="40"/>
        <end position="41"/>
    </location>
    <ligand>
        <name>UDP-N-acetyl-alpha-D-glucosamine</name>
        <dbReference type="ChEBI" id="CHEBI:57705"/>
    </ligand>
</feature>
<feature type="binding site" evidence="7">
    <location>
        <begin position="45"/>
        <end position="50"/>
    </location>
    <ligand>
        <name>1D-myo-inositol 3-phosphate</name>
        <dbReference type="ChEBI" id="CHEBI:58401"/>
    </ligand>
</feature>
<dbReference type="GO" id="GO:0102710">
    <property type="term" value="F:D-inositol-3-phosphate glycosyltransferase activity"/>
    <property type="evidence" value="ECO:0007669"/>
    <property type="project" value="UniProtKB-EC"/>
</dbReference>
<dbReference type="Pfam" id="PF13579">
    <property type="entry name" value="Glyco_trans_4_4"/>
    <property type="match status" value="1"/>
</dbReference>
<evidence type="ECO:0000256" key="1">
    <source>
        <dbReference type="ARBA" id="ARBA00008449"/>
    </source>
</evidence>
<evidence type="ECO:0000256" key="6">
    <source>
        <dbReference type="ARBA" id="ARBA00048131"/>
    </source>
</evidence>
<dbReference type="Pfam" id="PF00534">
    <property type="entry name" value="Glycos_transf_1"/>
    <property type="match status" value="1"/>
</dbReference>
<feature type="binding site" evidence="7">
    <location>
        <position position="368"/>
    </location>
    <ligand>
        <name>Mg(2+)</name>
        <dbReference type="ChEBI" id="CHEBI:18420"/>
    </ligand>
</feature>
<accession>A0A937EGT8</accession>
<dbReference type="EMBL" id="JAERRK010000003">
    <property type="protein sequence ID" value="MBL1081794.1"/>
    <property type="molecule type" value="Genomic_DNA"/>
</dbReference>
<sequence length="456" mass="48580">MSQYVSRLGRRSPSVAPRLWPHRRPRRVAMLSVHTSPLHQPGTGDAGGMNVYIVELAQRLAAINIEVEIFTRATAGGLPACVELAPGVLVRHIDAGPYEGLAKEELPAQLCAFTHGVMQAWAGHRPGHYDLVHSHYWLSGHVGWLAAQRWGVPLVHAMHTMAKVKNANLADGDTPEPAARVIGETQIVAAADRLVANTAEEADELVRHYAADPAKVAVVHPGVNLERFRPFPAGGPENATAGEARAAARARLGLPQDALIPLFAGRIQPLKAPDVLLRAVAVLLDERPELRSRILVPVVGGPSGSGLAKPEGLQKLAARLGIADVVRFRPPVGQEQLADWFRAASVLVMPSYSESFGLVAIEAQAAGTPVLGASVGGLPVAVRDGETGFLVQGHDPADYARVLRRFADEPSLAARMGEAAALHARSFGWDTAAAATADVYTAATQSHRRRVRSHHG</sequence>
<dbReference type="AlphaFoldDB" id="A0A937EGT8"/>
<keyword evidence="3 7" id="KW-0808">Transferase</keyword>
<feature type="binding site" evidence="7">
    <location>
        <position position="160"/>
    </location>
    <ligand>
        <name>1D-myo-inositol 3-phosphate</name>
        <dbReference type="ChEBI" id="CHEBI:58401"/>
    </ligand>
</feature>